<gene>
    <name evidence="2" type="ORF">D3875_01020</name>
</gene>
<proteinExistence type="predicted"/>
<keyword evidence="3" id="KW-1185">Reference proteome</keyword>
<protein>
    <submittedName>
        <fullName evidence="2">Uncharacterized protein</fullName>
    </submittedName>
</protein>
<name>A0A418VHY8_9DEIO</name>
<accession>A0A418VHY8</accession>
<evidence type="ECO:0000256" key="1">
    <source>
        <dbReference type="SAM" id="SignalP"/>
    </source>
</evidence>
<keyword evidence="1" id="KW-0732">Signal</keyword>
<evidence type="ECO:0000313" key="3">
    <source>
        <dbReference type="Proteomes" id="UP000286287"/>
    </source>
</evidence>
<organism evidence="2 3">
    <name type="scientific">Deinococcus cavernae</name>
    <dbReference type="NCBI Taxonomy" id="2320857"/>
    <lineage>
        <taxon>Bacteria</taxon>
        <taxon>Thermotogati</taxon>
        <taxon>Deinococcota</taxon>
        <taxon>Deinococci</taxon>
        <taxon>Deinococcales</taxon>
        <taxon>Deinococcaceae</taxon>
        <taxon>Deinococcus</taxon>
    </lineage>
</organism>
<dbReference type="RefSeq" id="WP_119760230.1">
    <property type="nucleotide sequence ID" value="NZ_QYUJ01000004.1"/>
</dbReference>
<sequence length="213" mass="23448">MKKRIVLALLGLLGTAAAQQKVPVTYAPVTIDGVTTPNGMVTINGKTYVLATALTAQGAALLKTNSIGLYRYPTAQNQPLVLKGCMGEWLFNGVDRVRIDSVTWNSQAKWFDVNVSIQTSRQNVEAYRHFDFKNMIVAYQDGRLIQPAKTLLQEISFSKNEGGFLEPGRLETGRFYVKNPDDTDKAIPTKLVIPSGDVMSPSKAMSFDLTCKK</sequence>
<reference evidence="2 3" key="1">
    <citation type="submission" date="2018-09" db="EMBL/GenBank/DDBJ databases">
        <authorList>
            <person name="Zhu H."/>
        </authorList>
    </citation>
    <scope>NUCLEOTIDE SEQUENCE [LARGE SCALE GENOMIC DNA]</scope>
    <source>
        <strain evidence="2 3">K2S05-167</strain>
    </source>
</reference>
<comment type="caution">
    <text evidence="2">The sequence shown here is derived from an EMBL/GenBank/DDBJ whole genome shotgun (WGS) entry which is preliminary data.</text>
</comment>
<dbReference type="Proteomes" id="UP000286287">
    <property type="component" value="Unassembled WGS sequence"/>
</dbReference>
<dbReference type="OrthoDB" id="10010803at2"/>
<evidence type="ECO:0000313" key="2">
    <source>
        <dbReference type="EMBL" id="RJF75660.1"/>
    </source>
</evidence>
<feature type="chain" id="PRO_5019569806" evidence="1">
    <location>
        <begin position="19"/>
        <end position="213"/>
    </location>
</feature>
<dbReference type="AlphaFoldDB" id="A0A418VHY8"/>
<feature type="signal peptide" evidence="1">
    <location>
        <begin position="1"/>
        <end position="18"/>
    </location>
</feature>
<dbReference type="EMBL" id="QYUJ01000004">
    <property type="protein sequence ID" value="RJF75660.1"/>
    <property type="molecule type" value="Genomic_DNA"/>
</dbReference>